<keyword evidence="1" id="KW-1133">Transmembrane helix</keyword>
<keyword evidence="1" id="KW-0812">Transmembrane</keyword>
<keyword evidence="1" id="KW-0472">Membrane</keyword>
<dbReference type="RefSeq" id="WP_381482452.1">
    <property type="nucleotide sequence ID" value="NZ_JBHTLT010000130.1"/>
</dbReference>
<feature type="transmembrane region" description="Helical" evidence="1">
    <location>
        <begin position="114"/>
        <end position="136"/>
    </location>
</feature>
<feature type="transmembrane region" description="Helical" evidence="1">
    <location>
        <begin position="41"/>
        <end position="60"/>
    </location>
</feature>
<feature type="transmembrane region" description="Helical" evidence="1">
    <location>
        <begin position="270"/>
        <end position="292"/>
    </location>
</feature>
<evidence type="ECO:0000313" key="3">
    <source>
        <dbReference type="Proteomes" id="UP001597231"/>
    </source>
</evidence>
<dbReference type="EMBL" id="JBHTLT010000130">
    <property type="protein sequence ID" value="MFD1206810.1"/>
    <property type="molecule type" value="Genomic_DNA"/>
</dbReference>
<protein>
    <submittedName>
        <fullName evidence="2">DUF4129 domain-containing protein</fullName>
    </submittedName>
</protein>
<name>A0ABW3U190_9BACL</name>
<feature type="transmembrane region" description="Helical" evidence="1">
    <location>
        <begin position="81"/>
        <end position="102"/>
    </location>
</feature>
<feature type="transmembrane region" description="Helical" evidence="1">
    <location>
        <begin position="19"/>
        <end position="35"/>
    </location>
</feature>
<comment type="caution">
    <text evidence="2">The sequence shown here is derived from an EMBL/GenBank/DDBJ whole genome shotgun (WGS) entry which is preliminary data.</text>
</comment>
<proteinExistence type="predicted"/>
<organism evidence="2 3">
    <name type="scientific">Sporosarcina contaminans</name>
    <dbReference type="NCBI Taxonomy" id="633403"/>
    <lineage>
        <taxon>Bacteria</taxon>
        <taxon>Bacillati</taxon>
        <taxon>Bacillota</taxon>
        <taxon>Bacilli</taxon>
        <taxon>Bacillales</taxon>
        <taxon>Caryophanaceae</taxon>
        <taxon>Sporosarcina</taxon>
    </lineage>
</organism>
<evidence type="ECO:0000313" key="2">
    <source>
        <dbReference type="EMBL" id="MFD1206810.1"/>
    </source>
</evidence>
<accession>A0ABW3U190</accession>
<feature type="transmembrane region" description="Helical" evidence="1">
    <location>
        <begin position="210"/>
        <end position="228"/>
    </location>
</feature>
<reference evidence="3" key="1">
    <citation type="journal article" date="2019" name="Int. J. Syst. Evol. Microbiol.">
        <title>The Global Catalogue of Microorganisms (GCM) 10K type strain sequencing project: providing services to taxonomists for standard genome sequencing and annotation.</title>
        <authorList>
            <consortium name="The Broad Institute Genomics Platform"/>
            <consortium name="The Broad Institute Genome Sequencing Center for Infectious Disease"/>
            <person name="Wu L."/>
            <person name="Ma J."/>
        </authorList>
    </citation>
    <scope>NUCLEOTIDE SEQUENCE [LARGE SCALE GENOMIC DNA]</scope>
    <source>
        <strain evidence="3">CCUG 53915</strain>
    </source>
</reference>
<feature type="transmembrane region" description="Helical" evidence="1">
    <location>
        <begin position="184"/>
        <end position="203"/>
    </location>
</feature>
<dbReference type="Proteomes" id="UP001597231">
    <property type="component" value="Unassembled WGS sequence"/>
</dbReference>
<gene>
    <name evidence="2" type="ORF">ACFQ38_17070</name>
</gene>
<sequence length="412" mass="48301">MGHDTAAIDQNRFILSERLIVELFLVSYIFIFFLGETGSYMPYIWMTIAILGGIAAFYVFKSRDYSIGYGIGLSFMMTAPLYFFGVPFVNILFFFIYTLWRMQYNFNGSRIKGWPFFFVNSIVFIVLYLLTRIIFVHNIPEPLMQQQIIIYFVSSILFYFIRMITIWVNGRRFGTLKFIETGKVFGSILGVGTIVFIAVLFILQPIRSGVIKVFSYLLNFFFSMYGKILNPIYNFITGSNRSIEEEEGESEYIDFEMQDKYTVFGNSDRILFEVVSSVVVFIVLIVVIVILFKKSKKRLLAGEQMKHTFIFKGRRNEKKSVKSLRYDYSEANDKVRKAFKSFEENAQSVNSPRMVGETVREWFKRMGWGEQEIVFNLYDQVRYGSYPISNEEAEQFLKALDKIKEIFFKKDV</sequence>
<evidence type="ECO:0000256" key="1">
    <source>
        <dbReference type="SAM" id="Phobius"/>
    </source>
</evidence>
<feature type="transmembrane region" description="Helical" evidence="1">
    <location>
        <begin position="148"/>
        <end position="168"/>
    </location>
</feature>
<keyword evidence="3" id="KW-1185">Reference proteome</keyword>